<reference evidence="2" key="1">
    <citation type="journal article" date="2021" name="Nat. Commun.">
        <title>Genetic determinants of endophytism in the Arabidopsis root mycobiome.</title>
        <authorList>
            <person name="Mesny F."/>
            <person name="Miyauchi S."/>
            <person name="Thiergart T."/>
            <person name="Pickel B."/>
            <person name="Atanasova L."/>
            <person name="Karlsson M."/>
            <person name="Huettel B."/>
            <person name="Barry K.W."/>
            <person name="Haridas S."/>
            <person name="Chen C."/>
            <person name="Bauer D."/>
            <person name="Andreopoulos W."/>
            <person name="Pangilinan J."/>
            <person name="LaButti K."/>
            <person name="Riley R."/>
            <person name="Lipzen A."/>
            <person name="Clum A."/>
            <person name="Drula E."/>
            <person name="Henrissat B."/>
            <person name="Kohler A."/>
            <person name="Grigoriev I.V."/>
            <person name="Martin F.M."/>
            <person name="Hacquard S."/>
        </authorList>
    </citation>
    <scope>NUCLEOTIDE SEQUENCE</scope>
    <source>
        <strain evidence="2">MPI-SDFR-AT-0073</strain>
    </source>
</reference>
<dbReference type="Pfam" id="PF06985">
    <property type="entry name" value="HET"/>
    <property type="match status" value="1"/>
</dbReference>
<feature type="domain" description="Heterokaryon incompatibility" evidence="1">
    <location>
        <begin position="30"/>
        <end position="158"/>
    </location>
</feature>
<name>A0A9P8RJ79_9PEZI</name>
<comment type="caution">
    <text evidence="2">The sequence shown here is derived from an EMBL/GenBank/DDBJ whole genome shotgun (WGS) entry which is preliminary data.</text>
</comment>
<dbReference type="OrthoDB" id="3477286at2759"/>
<dbReference type="InterPro" id="IPR010730">
    <property type="entry name" value="HET"/>
</dbReference>
<dbReference type="PANTHER" id="PTHR24148">
    <property type="entry name" value="ANKYRIN REPEAT DOMAIN-CONTAINING PROTEIN 39 HOMOLOG-RELATED"/>
    <property type="match status" value="1"/>
</dbReference>
<dbReference type="PANTHER" id="PTHR24148:SF73">
    <property type="entry name" value="HET DOMAIN PROTEIN (AFU_ORTHOLOGUE AFUA_8G01020)"/>
    <property type="match status" value="1"/>
</dbReference>
<keyword evidence="3" id="KW-1185">Reference proteome</keyword>
<sequence length="184" mass="20277">MVSMTRPRPAMAPSVAASQPTRTIDQCPLYCALSYVWGTDEPSNGIEINGKLFLVRDNLWAALYELANSDTAAAGGKGSRKTDTSLRVNGSYFWIDAPCIDQEDVHERGHQVNMMHDIFSAGETVIAWLGNKAQNSNLAMDVLSPTSSDLKVNNQQSNHEPEEYRLTVVMDAFPKSAPIFVRVD</sequence>
<organism evidence="2 3">
    <name type="scientific">Truncatella angustata</name>
    <dbReference type="NCBI Taxonomy" id="152316"/>
    <lineage>
        <taxon>Eukaryota</taxon>
        <taxon>Fungi</taxon>
        <taxon>Dikarya</taxon>
        <taxon>Ascomycota</taxon>
        <taxon>Pezizomycotina</taxon>
        <taxon>Sordariomycetes</taxon>
        <taxon>Xylariomycetidae</taxon>
        <taxon>Amphisphaeriales</taxon>
        <taxon>Sporocadaceae</taxon>
        <taxon>Truncatella</taxon>
    </lineage>
</organism>
<dbReference type="RefSeq" id="XP_045953358.1">
    <property type="nucleotide sequence ID" value="XM_046108987.1"/>
</dbReference>
<dbReference type="EMBL" id="JAGPXC010000009">
    <property type="protein sequence ID" value="KAH6646844.1"/>
    <property type="molecule type" value="Genomic_DNA"/>
</dbReference>
<protein>
    <submittedName>
        <fullName evidence="2">Heterokaryon incompatibility protein-domain-containing protein</fullName>
    </submittedName>
</protein>
<dbReference type="AlphaFoldDB" id="A0A9P8RJ79"/>
<evidence type="ECO:0000259" key="1">
    <source>
        <dbReference type="Pfam" id="PF06985"/>
    </source>
</evidence>
<gene>
    <name evidence="2" type="ORF">BKA67DRAFT_684251</name>
</gene>
<evidence type="ECO:0000313" key="2">
    <source>
        <dbReference type="EMBL" id="KAH6646844.1"/>
    </source>
</evidence>
<evidence type="ECO:0000313" key="3">
    <source>
        <dbReference type="Proteomes" id="UP000758603"/>
    </source>
</evidence>
<dbReference type="GeneID" id="70137878"/>
<accession>A0A9P8RJ79</accession>
<proteinExistence type="predicted"/>
<dbReference type="InterPro" id="IPR052895">
    <property type="entry name" value="HetReg/Transcr_Mod"/>
</dbReference>
<dbReference type="Proteomes" id="UP000758603">
    <property type="component" value="Unassembled WGS sequence"/>
</dbReference>